<evidence type="ECO:0000313" key="2">
    <source>
        <dbReference type="EMBL" id="RZU73838.1"/>
    </source>
</evidence>
<dbReference type="Proteomes" id="UP000294114">
    <property type="component" value="Unassembled WGS sequence"/>
</dbReference>
<dbReference type="GO" id="GO:0016853">
    <property type="term" value="F:isomerase activity"/>
    <property type="evidence" value="ECO:0007669"/>
    <property type="project" value="UniProtKB-KW"/>
</dbReference>
<feature type="domain" description="SnoaL-like" evidence="1">
    <location>
        <begin position="13"/>
        <end position="111"/>
    </location>
</feature>
<dbReference type="Pfam" id="PF12680">
    <property type="entry name" value="SnoaL_2"/>
    <property type="match status" value="1"/>
</dbReference>
<dbReference type="InterPro" id="IPR032710">
    <property type="entry name" value="NTF2-like_dom_sf"/>
</dbReference>
<proteinExistence type="predicted"/>
<evidence type="ECO:0000313" key="3">
    <source>
        <dbReference type="Proteomes" id="UP000294114"/>
    </source>
</evidence>
<organism evidence="2 3">
    <name type="scientific">Micromonospora kangleipakensis</name>
    <dbReference type="NCBI Taxonomy" id="1077942"/>
    <lineage>
        <taxon>Bacteria</taxon>
        <taxon>Bacillati</taxon>
        <taxon>Actinomycetota</taxon>
        <taxon>Actinomycetes</taxon>
        <taxon>Micromonosporales</taxon>
        <taxon>Micromonosporaceae</taxon>
        <taxon>Micromonospora</taxon>
    </lineage>
</organism>
<keyword evidence="2" id="KW-0413">Isomerase</keyword>
<comment type="caution">
    <text evidence="2">The sequence shown here is derived from an EMBL/GenBank/DDBJ whole genome shotgun (WGS) entry which is preliminary data.</text>
</comment>
<protein>
    <submittedName>
        <fullName evidence="2">Ketosteroid isomerase-like protein</fullName>
    </submittedName>
</protein>
<keyword evidence="3" id="KW-1185">Reference proteome</keyword>
<accession>A0A4Q8B8P4</accession>
<dbReference type="Gene3D" id="3.10.450.50">
    <property type="match status" value="1"/>
</dbReference>
<dbReference type="AlphaFoldDB" id="A0A4Q8B8P4"/>
<name>A0A4Q8B8P4_9ACTN</name>
<gene>
    <name evidence="2" type="ORF">EV384_2267</name>
</gene>
<dbReference type="SUPFAM" id="SSF54427">
    <property type="entry name" value="NTF2-like"/>
    <property type="match status" value="1"/>
</dbReference>
<dbReference type="EMBL" id="SHLD01000001">
    <property type="protein sequence ID" value="RZU73838.1"/>
    <property type="molecule type" value="Genomic_DNA"/>
</dbReference>
<dbReference type="RefSeq" id="WP_130332677.1">
    <property type="nucleotide sequence ID" value="NZ_SHLD01000001.1"/>
</dbReference>
<sequence length="151" mass="16702">MGVDERERNVEVVRRYLRTFVTKDMAELREVVAEDVRIYGSGTAVQGRHHVEGAVSSPGLTVLDQRIVELLAVDDRVVVSFAQTYRRDATGATTVQSACKMYRLAGGRIVQFWGEQDTYGLLRGLGLLPDEPITFCRPAVGADSIARCTAR</sequence>
<evidence type="ECO:0000259" key="1">
    <source>
        <dbReference type="Pfam" id="PF12680"/>
    </source>
</evidence>
<reference evidence="2 3" key="1">
    <citation type="submission" date="2019-02" db="EMBL/GenBank/DDBJ databases">
        <title>Sequencing the genomes of 1000 actinobacteria strains.</title>
        <authorList>
            <person name="Klenk H.-P."/>
        </authorList>
    </citation>
    <scope>NUCLEOTIDE SEQUENCE [LARGE SCALE GENOMIC DNA]</scope>
    <source>
        <strain evidence="2 3">DSM 45612</strain>
    </source>
</reference>
<dbReference type="InterPro" id="IPR037401">
    <property type="entry name" value="SnoaL-like"/>
</dbReference>
<dbReference type="OrthoDB" id="9182871at2"/>